<dbReference type="AlphaFoldDB" id="A0A432MB60"/>
<reference evidence="3 4" key="1">
    <citation type="submission" date="2018-12" db="EMBL/GenBank/DDBJ databases">
        <title>Dyella dinghuensis sp. nov. DHOA06 and Dyella choica sp. nov. 4M-K27, isolated from forest soil.</title>
        <authorList>
            <person name="Qiu L.-H."/>
            <person name="Gao Z.-H."/>
        </authorList>
    </citation>
    <scope>NUCLEOTIDE SEQUENCE [LARGE SCALE GENOMIC DNA]</scope>
    <source>
        <strain evidence="3 4">4M-K27</strain>
    </source>
</reference>
<dbReference type="EMBL" id="RYYV01000002">
    <property type="protein sequence ID" value="RUL78992.1"/>
    <property type="molecule type" value="Genomic_DNA"/>
</dbReference>
<sequence length="118" mass="13160">MKEHPDFDKAFLATQRHRLIGMRDELLSMANFASHEQSDLQREAGGEAHDDADSAERLAIEENNEAQLSALTRRLAKIKRAIEKIDTGSYGISDRSGEPITRARLLAMPEAIYAAHEA</sequence>
<feature type="zinc finger region" description="dksA C4-type" evidence="1">
    <location>
        <begin position="93"/>
        <end position="117"/>
    </location>
</feature>
<dbReference type="Proteomes" id="UP000274358">
    <property type="component" value="Unassembled WGS sequence"/>
</dbReference>
<evidence type="ECO:0000256" key="1">
    <source>
        <dbReference type="PROSITE-ProRule" id="PRU00510"/>
    </source>
</evidence>
<proteinExistence type="predicted"/>
<gene>
    <name evidence="3" type="ORF">EKH80_04125</name>
</gene>
<organism evidence="3 4">
    <name type="scientific">Dyella choica</name>
    <dbReference type="NCBI Taxonomy" id="1927959"/>
    <lineage>
        <taxon>Bacteria</taxon>
        <taxon>Pseudomonadati</taxon>
        <taxon>Pseudomonadota</taxon>
        <taxon>Gammaproteobacteria</taxon>
        <taxon>Lysobacterales</taxon>
        <taxon>Rhodanobacteraceae</taxon>
        <taxon>Dyella</taxon>
    </lineage>
</organism>
<comment type="caution">
    <text evidence="3">The sequence shown here is derived from an EMBL/GenBank/DDBJ whole genome shotgun (WGS) entry which is preliminary data.</text>
</comment>
<dbReference type="InterPro" id="IPR037187">
    <property type="entry name" value="DnaK_N"/>
</dbReference>
<evidence type="ECO:0000256" key="2">
    <source>
        <dbReference type="SAM" id="MobiDB-lite"/>
    </source>
</evidence>
<feature type="region of interest" description="Disordered" evidence="2">
    <location>
        <begin position="34"/>
        <end position="53"/>
    </location>
</feature>
<dbReference type="RefSeq" id="WP_126683449.1">
    <property type="nucleotide sequence ID" value="NZ_RYYV01000002.1"/>
</dbReference>
<evidence type="ECO:0000313" key="3">
    <source>
        <dbReference type="EMBL" id="RUL78992.1"/>
    </source>
</evidence>
<name>A0A432MB60_9GAMM</name>
<accession>A0A432MB60</accession>
<dbReference type="OrthoDB" id="1121111at2"/>
<dbReference type="PROSITE" id="PS51128">
    <property type="entry name" value="ZF_DKSA_2"/>
    <property type="match status" value="1"/>
</dbReference>
<feature type="compositionally biased region" description="Basic and acidic residues" evidence="2">
    <location>
        <begin position="36"/>
        <end position="53"/>
    </location>
</feature>
<evidence type="ECO:0000313" key="4">
    <source>
        <dbReference type="Proteomes" id="UP000274358"/>
    </source>
</evidence>
<protein>
    <submittedName>
        <fullName evidence="3">TraR/DksA family transcriptional regulator</fullName>
    </submittedName>
</protein>
<dbReference type="PANTHER" id="PTHR33823">
    <property type="entry name" value="RNA POLYMERASE-BINDING TRANSCRIPTION FACTOR DKSA-RELATED"/>
    <property type="match status" value="1"/>
</dbReference>
<dbReference type="PANTHER" id="PTHR33823:SF4">
    <property type="entry name" value="GENERAL STRESS PROTEIN 16O"/>
    <property type="match status" value="1"/>
</dbReference>
<keyword evidence="4" id="KW-1185">Reference proteome</keyword>
<dbReference type="SUPFAM" id="SSF109635">
    <property type="entry name" value="DnaK suppressor protein DksA, alpha-hairpin domain"/>
    <property type="match status" value="1"/>
</dbReference>
<dbReference type="Gene3D" id="1.20.120.910">
    <property type="entry name" value="DksA, coiled-coil domain"/>
    <property type="match status" value="1"/>
</dbReference>